<evidence type="ECO:0000313" key="3">
    <source>
        <dbReference type="Proteomes" id="UP000631114"/>
    </source>
</evidence>
<keyword evidence="3" id="KW-1185">Reference proteome</keyword>
<proteinExistence type="predicted"/>
<dbReference type="EMBL" id="JADFTS010000003">
    <property type="protein sequence ID" value="KAF9616884.1"/>
    <property type="molecule type" value="Genomic_DNA"/>
</dbReference>
<evidence type="ECO:0000259" key="1">
    <source>
        <dbReference type="Pfam" id="PF25071"/>
    </source>
</evidence>
<accession>A0A835M7S7</accession>
<dbReference type="PANTHER" id="PTHR35305:SF2">
    <property type="entry name" value="FAD-BINDING PROTEIN"/>
    <property type="match status" value="1"/>
</dbReference>
<comment type="caution">
    <text evidence="2">The sequence shown here is derived from an EMBL/GenBank/DDBJ whole genome shotgun (WGS) entry which is preliminary data.</text>
</comment>
<dbReference type="Proteomes" id="UP000631114">
    <property type="component" value="Unassembled WGS sequence"/>
</dbReference>
<organism evidence="2 3">
    <name type="scientific">Coptis chinensis</name>
    <dbReference type="NCBI Taxonomy" id="261450"/>
    <lineage>
        <taxon>Eukaryota</taxon>
        <taxon>Viridiplantae</taxon>
        <taxon>Streptophyta</taxon>
        <taxon>Embryophyta</taxon>
        <taxon>Tracheophyta</taxon>
        <taxon>Spermatophyta</taxon>
        <taxon>Magnoliopsida</taxon>
        <taxon>Ranunculales</taxon>
        <taxon>Ranunculaceae</taxon>
        <taxon>Coptidoideae</taxon>
        <taxon>Coptis</taxon>
    </lineage>
</organism>
<reference evidence="2 3" key="1">
    <citation type="submission" date="2020-10" db="EMBL/GenBank/DDBJ databases">
        <title>The Coptis chinensis genome and diversification of protoberbering-type alkaloids.</title>
        <authorList>
            <person name="Wang B."/>
            <person name="Shu S."/>
            <person name="Song C."/>
            <person name="Liu Y."/>
        </authorList>
    </citation>
    <scope>NUCLEOTIDE SEQUENCE [LARGE SCALE GENOMIC DNA]</scope>
    <source>
        <strain evidence="2">HL-2020</strain>
        <tissue evidence="2">Leaf</tissue>
    </source>
</reference>
<dbReference type="OrthoDB" id="744228at2759"/>
<dbReference type="Pfam" id="PF25071">
    <property type="entry name" value="DUF7795"/>
    <property type="match status" value="1"/>
</dbReference>
<dbReference type="AlphaFoldDB" id="A0A835M7S7"/>
<dbReference type="PANTHER" id="PTHR35305">
    <property type="entry name" value="FAD-BINDING PROTEIN"/>
    <property type="match status" value="1"/>
</dbReference>
<feature type="domain" description="DUF7795" evidence="1">
    <location>
        <begin position="54"/>
        <end position="172"/>
    </location>
</feature>
<name>A0A835M7S7_9MAGN</name>
<sequence length="268" mass="30821">MGRYKVSTKAQLEHSSSWGLARASLKNSKELQRHGYEFHLEYMDNAENEQKLLNKTVHSIFSDFMTKVTKFDEMVSVSNKFLVGFHQHLEFLRRPSLEKTSELVDNIIKANETERMKAYLQSGCRNVHDGVQSISKLNTCQQGLQEHLSKGKSVLHELEMLMDDLVGVLTTADISTLQCQDEHICDGLIHEKEEMESTPHTKPVVTDYVTLMGFVFSMLTQDYSMQEKIVSSLNLNSSSGELESYCLMWSLRPFINDEIMHQAWRFIS</sequence>
<evidence type="ECO:0000313" key="2">
    <source>
        <dbReference type="EMBL" id="KAF9616884.1"/>
    </source>
</evidence>
<dbReference type="InterPro" id="IPR056697">
    <property type="entry name" value="DUF7795"/>
</dbReference>
<gene>
    <name evidence="2" type="ORF">IFM89_032846</name>
</gene>
<protein>
    <recommendedName>
        <fullName evidence="1">DUF7795 domain-containing protein</fullName>
    </recommendedName>
</protein>